<dbReference type="PANTHER" id="PTHR48111">
    <property type="entry name" value="REGULATOR OF RPOS"/>
    <property type="match status" value="1"/>
</dbReference>
<dbReference type="GO" id="GO:0000156">
    <property type="term" value="F:phosphorelay response regulator activity"/>
    <property type="evidence" value="ECO:0007669"/>
    <property type="project" value="TreeGrafter"/>
</dbReference>
<evidence type="ECO:0000256" key="3">
    <source>
        <dbReference type="ARBA" id="ARBA00023015"/>
    </source>
</evidence>
<dbReference type="InterPro" id="IPR001789">
    <property type="entry name" value="Sig_transdc_resp-reg_receiver"/>
</dbReference>
<feature type="domain" description="OmpR/PhoB-type" evidence="9">
    <location>
        <begin position="130"/>
        <end position="225"/>
    </location>
</feature>
<dbReference type="CDD" id="cd00383">
    <property type="entry name" value="trans_reg_C"/>
    <property type="match status" value="1"/>
</dbReference>
<dbReference type="GO" id="GO:0006355">
    <property type="term" value="P:regulation of DNA-templated transcription"/>
    <property type="evidence" value="ECO:0007669"/>
    <property type="project" value="InterPro"/>
</dbReference>
<evidence type="ECO:0000256" key="5">
    <source>
        <dbReference type="ARBA" id="ARBA00023163"/>
    </source>
</evidence>
<dbReference type="SMART" id="SM00448">
    <property type="entry name" value="REC"/>
    <property type="match status" value="1"/>
</dbReference>
<dbReference type="AlphaFoldDB" id="A0A235BYM3"/>
<dbReference type="PROSITE" id="PS50110">
    <property type="entry name" value="RESPONSE_REGULATORY"/>
    <property type="match status" value="1"/>
</dbReference>
<evidence type="ECO:0000259" key="9">
    <source>
        <dbReference type="PROSITE" id="PS51755"/>
    </source>
</evidence>
<dbReference type="FunFam" id="3.40.50.2300:FF:000001">
    <property type="entry name" value="DNA-binding response regulator PhoB"/>
    <property type="match status" value="1"/>
</dbReference>
<dbReference type="PANTHER" id="PTHR48111:SF40">
    <property type="entry name" value="PHOSPHATE REGULON TRANSCRIPTIONAL REGULATORY PROTEIN PHOB"/>
    <property type="match status" value="1"/>
</dbReference>
<dbReference type="InterPro" id="IPR016032">
    <property type="entry name" value="Sig_transdc_resp-reg_C-effctor"/>
</dbReference>
<dbReference type="Pfam" id="PF00486">
    <property type="entry name" value="Trans_reg_C"/>
    <property type="match status" value="1"/>
</dbReference>
<dbReference type="GO" id="GO:0005829">
    <property type="term" value="C:cytosol"/>
    <property type="evidence" value="ECO:0007669"/>
    <property type="project" value="TreeGrafter"/>
</dbReference>
<dbReference type="EMBL" id="NOZQ01000027">
    <property type="protein sequence ID" value="OYD17259.1"/>
    <property type="molecule type" value="Genomic_DNA"/>
</dbReference>
<keyword evidence="1 6" id="KW-0597">Phosphoprotein</keyword>
<evidence type="ECO:0000256" key="6">
    <source>
        <dbReference type="PROSITE-ProRule" id="PRU00169"/>
    </source>
</evidence>
<dbReference type="Gene3D" id="3.40.50.2300">
    <property type="match status" value="1"/>
</dbReference>
<dbReference type="FunFam" id="1.10.10.10:FF:000018">
    <property type="entry name" value="DNA-binding response regulator ResD"/>
    <property type="match status" value="1"/>
</dbReference>
<dbReference type="PROSITE" id="PS51755">
    <property type="entry name" value="OMPR_PHOB"/>
    <property type="match status" value="1"/>
</dbReference>
<evidence type="ECO:0000256" key="4">
    <source>
        <dbReference type="ARBA" id="ARBA00023125"/>
    </source>
</evidence>
<name>A0A235BYM3_UNCW3</name>
<protein>
    <submittedName>
        <fullName evidence="10">DNA-binding response regulator</fullName>
    </submittedName>
</protein>
<dbReference type="SUPFAM" id="SSF52172">
    <property type="entry name" value="CheY-like"/>
    <property type="match status" value="1"/>
</dbReference>
<dbReference type="InterPro" id="IPR001867">
    <property type="entry name" value="OmpR/PhoB-type_DNA-bd"/>
</dbReference>
<evidence type="ECO:0000256" key="1">
    <source>
        <dbReference type="ARBA" id="ARBA00022553"/>
    </source>
</evidence>
<dbReference type="InterPro" id="IPR039420">
    <property type="entry name" value="WalR-like"/>
</dbReference>
<gene>
    <name evidence="10" type="ORF">CH333_01505</name>
</gene>
<dbReference type="SMART" id="SM00862">
    <property type="entry name" value="Trans_reg_C"/>
    <property type="match status" value="1"/>
</dbReference>
<evidence type="ECO:0000313" key="10">
    <source>
        <dbReference type="EMBL" id="OYD17259.1"/>
    </source>
</evidence>
<keyword evidence="2" id="KW-0902">Two-component regulatory system</keyword>
<keyword evidence="3" id="KW-0805">Transcription regulation</keyword>
<proteinExistence type="predicted"/>
<keyword evidence="4 7" id="KW-0238">DNA-binding</keyword>
<evidence type="ECO:0000256" key="7">
    <source>
        <dbReference type="PROSITE-ProRule" id="PRU01091"/>
    </source>
</evidence>
<evidence type="ECO:0000256" key="2">
    <source>
        <dbReference type="ARBA" id="ARBA00023012"/>
    </source>
</evidence>
<dbReference type="GO" id="GO:0032993">
    <property type="term" value="C:protein-DNA complex"/>
    <property type="evidence" value="ECO:0007669"/>
    <property type="project" value="TreeGrafter"/>
</dbReference>
<dbReference type="InterPro" id="IPR036388">
    <property type="entry name" value="WH-like_DNA-bd_sf"/>
</dbReference>
<reference evidence="10 11" key="1">
    <citation type="submission" date="2017-07" db="EMBL/GenBank/DDBJ databases">
        <title>Recovery of genomes from metagenomes via a dereplication, aggregation, and scoring strategy.</title>
        <authorList>
            <person name="Sieber C.M."/>
            <person name="Probst A.J."/>
            <person name="Sharrar A."/>
            <person name="Thomas B.C."/>
            <person name="Hess M."/>
            <person name="Tringe S.G."/>
            <person name="Banfield J.F."/>
        </authorList>
    </citation>
    <scope>NUCLEOTIDE SEQUENCE [LARGE SCALE GENOMIC DNA]</scope>
    <source>
        <strain evidence="10">JGI_Cruoil_03_44_89</strain>
    </source>
</reference>
<feature type="DNA-binding region" description="OmpR/PhoB-type" evidence="7">
    <location>
        <begin position="130"/>
        <end position="225"/>
    </location>
</feature>
<evidence type="ECO:0000259" key="8">
    <source>
        <dbReference type="PROSITE" id="PS50110"/>
    </source>
</evidence>
<comment type="caution">
    <text evidence="10">The sequence shown here is derived from an EMBL/GenBank/DDBJ whole genome shotgun (WGS) entry which is preliminary data.</text>
</comment>
<dbReference type="SUPFAM" id="SSF46894">
    <property type="entry name" value="C-terminal effector domain of the bipartite response regulators"/>
    <property type="match status" value="1"/>
</dbReference>
<dbReference type="Gene3D" id="1.10.10.10">
    <property type="entry name" value="Winged helix-like DNA-binding domain superfamily/Winged helix DNA-binding domain"/>
    <property type="match status" value="1"/>
</dbReference>
<sequence>MAKGDILIVDDEADIVKVIQYNLEKEGYKTIPAFSGEDAVELSQKHLPALIILDLMLPGMDGMEVCRILRRDEETRDIPIIMLTAKGEEVDIVSGLEIGADDYITKPFKIKELIARVKAVLRRGVVPQKEKVLKVEDLKIDPIRYEVTLRGEPLAFTIKEFKLLFSLASSPGRVFTRDQLLDRIWGEAIVTDRTIDVHIKKIREKLEDFAKYIETVRGIGYRFKEYRW</sequence>
<feature type="domain" description="Response regulatory" evidence="8">
    <location>
        <begin position="5"/>
        <end position="121"/>
    </location>
</feature>
<evidence type="ECO:0000313" key="11">
    <source>
        <dbReference type="Proteomes" id="UP000215215"/>
    </source>
</evidence>
<dbReference type="Pfam" id="PF00072">
    <property type="entry name" value="Response_reg"/>
    <property type="match status" value="1"/>
</dbReference>
<dbReference type="Proteomes" id="UP000215215">
    <property type="component" value="Unassembled WGS sequence"/>
</dbReference>
<dbReference type="GO" id="GO:0000976">
    <property type="term" value="F:transcription cis-regulatory region binding"/>
    <property type="evidence" value="ECO:0007669"/>
    <property type="project" value="TreeGrafter"/>
</dbReference>
<dbReference type="InterPro" id="IPR011006">
    <property type="entry name" value="CheY-like_superfamily"/>
</dbReference>
<dbReference type="Gene3D" id="6.10.250.690">
    <property type="match status" value="1"/>
</dbReference>
<feature type="modified residue" description="4-aspartylphosphate" evidence="6">
    <location>
        <position position="54"/>
    </location>
</feature>
<organism evidence="10 11">
    <name type="scientific">candidate division WOR-3 bacterium JGI_Cruoil_03_44_89</name>
    <dbReference type="NCBI Taxonomy" id="1973748"/>
    <lineage>
        <taxon>Bacteria</taxon>
        <taxon>Bacteria division WOR-3</taxon>
    </lineage>
</organism>
<keyword evidence="5" id="KW-0804">Transcription</keyword>
<accession>A0A235BYM3</accession>